<dbReference type="PANTHER" id="PTHR42085:SF2">
    <property type="entry name" value="F-BOX DOMAIN-CONTAINING PROTEIN"/>
    <property type="match status" value="1"/>
</dbReference>
<dbReference type="STRING" id="236234.A0A1J9S8Q9"/>
<dbReference type="InterPro" id="IPR056632">
    <property type="entry name" value="DUF7730"/>
</dbReference>
<evidence type="ECO:0000313" key="4">
    <source>
        <dbReference type="Proteomes" id="UP000183809"/>
    </source>
</evidence>
<dbReference type="GeneID" id="31020057"/>
<dbReference type="OrthoDB" id="3650836at2759"/>
<evidence type="ECO:0000313" key="3">
    <source>
        <dbReference type="EMBL" id="OJD36895.1"/>
    </source>
</evidence>
<accession>A0A1J9S8Q9</accession>
<feature type="compositionally biased region" description="Basic and acidic residues" evidence="1">
    <location>
        <begin position="379"/>
        <end position="393"/>
    </location>
</feature>
<dbReference type="Pfam" id="PF24864">
    <property type="entry name" value="DUF7730"/>
    <property type="match status" value="1"/>
</dbReference>
<evidence type="ECO:0000256" key="1">
    <source>
        <dbReference type="SAM" id="MobiDB-lite"/>
    </source>
</evidence>
<dbReference type="PANTHER" id="PTHR42085">
    <property type="entry name" value="F-BOX DOMAIN-CONTAINING PROTEIN"/>
    <property type="match status" value="1"/>
</dbReference>
<dbReference type="Proteomes" id="UP000183809">
    <property type="component" value="Unassembled WGS sequence"/>
</dbReference>
<evidence type="ECO:0000259" key="2">
    <source>
        <dbReference type="Pfam" id="PF24864"/>
    </source>
</evidence>
<comment type="caution">
    <text evidence="3">The sequence shown here is derived from an EMBL/GenBank/DDBJ whole genome shotgun (WGS) entry which is preliminary data.</text>
</comment>
<dbReference type="RefSeq" id="XP_020133155.1">
    <property type="nucleotide sequence ID" value="XM_020279794.1"/>
</dbReference>
<proteinExistence type="predicted"/>
<sequence>MASLSEVYDPPVHRTNLVDLSDYERRQAYGRLEKEIFLARFGSPSPPPIVTSTTVLPTIPTIPICCGMRPDLTIIKLIALAIINHADRSPTGQELLLWIESRFKYFVRHPVALAHIRIRLQDVFLEYDPPVVPLSGNAYQHFAMPWDADNILSLRYAIVVGHLNVIFPPPRAFSMNFRFMKLPSELRLQVYEYTLGMPCRQLTTAQLQRSDLGKKEQNRLLSMVRYDENSDWKGTTLFRCPRVGTVLALLLVSRMVRKEALPIFYRINTFTCKAIFGLTMVRTSMGAAHHSYVRNLVIEYPYWPCGRRVRETLADCAELENLSLWLSRPIDEPDSMGILVDYHELGILRGVKKFAVHGEAPQSEIDTIRAYLESLVTQPREKSEKVAVEEPPAKRRKIGPA</sequence>
<keyword evidence="4" id="KW-1185">Reference proteome</keyword>
<feature type="domain" description="DUF7730" evidence="2">
    <location>
        <begin position="179"/>
        <end position="301"/>
    </location>
</feature>
<gene>
    <name evidence="3" type="ORF">BKCO1_9000150</name>
</gene>
<organism evidence="3 4">
    <name type="scientific">Diplodia corticola</name>
    <dbReference type="NCBI Taxonomy" id="236234"/>
    <lineage>
        <taxon>Eukaryota</taxon>
        <taxon>Fungi</taxon>
        <taxon>Dikarya</taxon>
        <taxon>Ascomycota</taxon>
        <taxon>Pezizomycotina</taxon>
        <taxon>Dothideomycetes</taxon>
        <taxon>Dothideomycetes incertae sedis</taxon>
        <taxon>Botryosphaeriales</taxon>
        <taxon>Botryosphaeriaceae</taxon>
        <taxon>Diplodia</taxon>
    </lineage>
</organism>
<name>A0A1J9S8Q9_9PEZI</name>
<dbReference type="InterPro" id="IPR038883">
    <property type="entry name" value="AN11006-like"/>
</dbReference>
<reference evidence="3 4" key="1">
    <citation type="submission" date="2016-10" db="EMBL/GenBank/DDBJ databases">
        <title>Proteomics and genomics reveal pathogen-plant mechanisms compatible with a hemibiotrophic lifestyle of Diplodia corticola.</title>
        <authorList>
            <person name="Fernandes I."/>
            <person name="De Jonge R."/>
            <person name="Van De Peer Y."/>
            <person name="Devreese B."/>
            <person name="Alves A."/>
            <person name="Esteves A.C."/>
        </authorList>
    </citation>
    <scope>NUCLEOTIDE SEQUENCE [LARGE SCALE GENOMIC DNA]</scope>
    <source>
        <strain evidence="3 4">CBS 112549</strain>
    </source>
</reference>
<dbReference type="EMBL" id="MNUE01000009">
    <property type="protein sequence ID" value="OJD36895.1"/>
    <property type="molecule type" value="Genomic_DNA"/>
</dbReference>
<protein>
    <recommendedName>
        <fullName evidence="2">DUF7730 domain-containing protein</fullName>
    </recommendedName>
</protein>
<dbReference type="AlphaFoldDB" id="A0A1J9S8Q9"/>
<feature type="region of interest" description="Disordered" evidence="1">
    <location>
        <begin position="379"/>
        <end position="401"/>
    </location>
</feature>